<dbReference type="PROSITE" id="PS51335">
    <property type="entry name" value="ELMO"/>
    <property type="match status" value="1"/>
</dbReference>
<dbReference type="PANTHER" id="PTHR12771">
    <property type="entry name" value="ENGULFMENT AND CELL MOTILITY"/>
    <property type="match status" value="1"/>
</dbReference>
<sequence>MNSHPKEDKNWDVIIVNEYPIIMYHKERTTKYVVKNTYGYTHLDLLKQRPKSASSEILIKQLISAGGISNCQDQITRRSFEGTWKSAFPGEELCGLISEQWKEMGWQGKDPSTDFRGGGGFISLENLLFFARNFPKSFRDLLRKQEGDRAMWEYPFAVAGVSITFMLIRMLDLEAGGFFITFLLQCLTKE</sequence>
<comment type="caution">
    <text evidence="2">The sequence shown here is derived from an EMBL/GenBank/DDBJ whole genome shotgun (WGS) entry which is preliminary data.</text>
</comment>
<dbReference type="AlphaFoldDB" id="A0ABD1VHB4"/>
<reference evidence="3" key="1">
    <citation type="submission" date="2024-07" db="EMBL/GenBank/DDBJ databases">
        <title>Two chromosome-level genome assemblies of Korean endemic species Abeliophyllum distichum and Forsythia ovata (Oleaceae).</title>
        <authorList>
            <person name="Jang H."/>
        </authorList>
    </citation>
    <scope>NUCLEOTIDE SEQUENCE [LARGE SCALE GENOMIC DNA]</scope>
</reference>
<proteinExistence type="predicted"/>
<dbReference type="EMBL" id="JBFOLJ010000005">
    <property type="protein sequence ID" value="KAL2536617.1"/>
    <property type="molecule type" value="Genomic_DNA"/>
</dbReference>
<dbReference type="Proteomes" id="UP001604277">
    <property type="component" value="Unassembled WGS sequence"/>
</dbReference>
<evidence type="ECO:0000313" key="2">
    <source>
        <dbReference type="EMBL" id="KAL2536617.1"/>
    </source>
</evidence>
<dbReference type="PANTHER" id="PTHR12771:SF20">
    <property type="entry name" value="ELMO_CED-12 FAMILY PROTEIN"/>
    <property type="match status" value="1"/>
</dbReference>
<gene>
    <name evidence="2" type="ORF">Fot_18008</name>
</gene>
<keyword evidence="3" id="KW-1185">Reference proteome</keyword>
<dbReference type="InterPro" id="IPR050868">
    <property type="entry name" value="ELMO_domain-containing"/>
</dbReference>
<feature type="domain" description="ELMO" evidence="1">
    <location>
        <begin position="75"/>
        <end position="190"/>
    </location>
</feature>
<name>A0ABD1VHB4_9LAMI</name>
<evidence type="ECO:0000259" key="1">
    <source>
        <dbReference type="PROSITE" id="PS51335"/>
    </source>
</evidence>
<protein>
    <submittedName>
        <fullName evidence="2">ELMO domain-containing protein A-like</fullName>
    </submittedName>
</protein>
<accession>A0ABD1VHB4</accession>
<dbReference type="Pfam" id="PF04727">
    <property type="entry name" value="ELMO_CED12"/>
    <property type="match status" value="1"/>
</dbReference>
<evidence type="ECO:0000313" key="3">
    <source>
        <dbReference type="Proteomes" id="UP001604277"/>
    </source>
</evidence>
<dbReference type="InterPro" id="IPR006816">
    <property type="entry name" value="ELMO_dom"/>
</dbReference>
<organism evidence="2 3">
    <name type="scientific">Forsythia ovata</name>
    <dbReference type="NCBI Taxonomy" id="205694"/>
    <lineage>
        <taxon>Eukaryota</taxon>
        <taxon>Viridiplantae</taxon>
        <taxon>Streptophyta</taxon>
        <taxon>Embryophyta</taxon>
        <taxon>Tracheophyta</taxon>
        <taxon>Spermatophyta</taxon>
        <taxon>Magnoliopsida</taxon>
        <taxon>eudicotyledons</taxon>
        <taxon>Gunneridae</taxon>
        <taxon>Pentapetalae</taxon>
        <taxon>asterids</taxon>
        <taxon>lamiids</taxon>
        <taxon>Lamiales</taxon>
        <taxon>Oleaceae</taxon>
        <taxon>Forsythieae</taxon>
        <taxon>Forsythia</taxon>
    </lineage>
</organism>